<dbReference type="PANTHER" id="PTHR42752:SF1">
    <property type="entry name" value="IMIDAZOLONEPROPIONASE-RELATED"/>
    <property type="match status" value="1"/>
</dbReference>
<dbReference type="InterPro" id="IPR013108">
    <property type="entry name" value="Amidohydro_3"/>
</dbReference>
<gene>
    <name evidence="11" type="ORF">FXV77_12410</name>
</gene>
<dbReference type="InterPro" id="IPR011059">
    <property type="entry name" value="Metal-dep_hydrolase_composite"/>
</dbReference>
<dbReference type="Pfam" id="PF07969">
    <property type="entry name" value="Amidohydro_3"/>
    <property type="match status" value="1"/>
</dbReference>
<keyword evidence="6" id="KW-0369">Histidine metabolism</keyword>
<comment type="caution">
    <text evidence="11">The sequence shown here is derived from an EMBL/GenBank/DDBJ whole genome shotgun (WGS) entry which is preliminary data.</text>
</comment>
<dbReference type="SUPFAM" id="SSF51338">
    <property type="entry name" value="Composite domain of metallo-dependent hydrolases"/>
    <property type="match status" value="1"/>
</dbReference>
<dbReference type="PANTHER" id="PTHR42752">
    <property type="entry name" value="IMIDAZOLONEPROPIONASE"/>
    <property type="match status" value="1"/>
</dbReference>
<dbReference type="GO" id="GO:0046872">
    <property type="term" value="F:metal ion binding"/>
    <property type="evidence" value="ECO:0007669"/>
    <property type="project" value="UniProtKB-KW"/>
</dbReference>
<evidence type="ECO:0000256" key="5">
    <source>
        <dbReference type="ARBA" id="ARBA00022801"/>
    </source>
</evidence>
<keyword evidence="7" id="KW-0862">Zinc</keyword>
<feature type="domain" description="Amidohydrolase 3" evidence="10">
    <location>
        <begin position="123"/>
        <end position="411"/>
    </location>
</feature>
<evidence type="ECO:0000259" key="10">
    <source>
        <dbReference type="Pfam" id="PF07969"/>
    </source>
</evidence>
<comment type="pathway">
    <text evidence="1">Amino-acid degradation.</text>
</comment>
<evidence type="ECO:0000256" key="9">
    <source>
        <dbReference type="NCBIfam" id="TIGR01224"/>
    </source>
</evidence>
<organism evidence="11 12">
    <name type="scientific">Sphingobacterium phlebotomi</name>
    <dbReference type="NCBI Taxonomy" id="2605433"/>
    <lineage>
        <taxon>Bacteria</taxon>
        <taxon>Pseudomonadati</taxon>
        <taxon>Bacteroidota</taxon>
        <taxon>Sphingobacteriia</taxon>
        <taxon>Sphingobacteriales</taxon>
        <taxon>Sphingobacteriaceae</taxon>
        <taxon>Sphingobacterium</taxon>
    </lineage>
</organism>
<dbReference type="GO" id="GO:0019556">
    <property type="term" value="P:L-histidine catabolic process to glutamate and formamide"/>
    <property type="evidence" value="ECO:0007669"/>
    <property type="project" value="UniProtKB-UniRule"/>
</dbReference>
<dbReference type="NCBIfam" id="TIGR01224">
    <property type="entry name" value="hutI"/>
    <property type="match status" value="1"/>
</dbReference>
<dbReference type="GO" id="GO:0005737">
    <property type="term" value="C:cytoplasm"/>
    <property type="evidence" value="ECO:0007669"/>
    <property type="project" value="UniProtKB-UniRule"/>
</dbReference>
<dbReference type="InterPro" id="IPR032466">
    <property type="entry name" value="Metal_Hydrolase"/>
</dbReference>
<evidence type="ECO:0000256" key="1">
    <source>
        <dbReference type="ARBA" id="ARBA00005023"/>
    </source>
</evidence>
<reference evidence="11 12" key="1">
    <citation type="submission" date="2019-08" db="EMBL/GenBank/DDBJ databases">
        <title>Phlebobacter frassis gen. nov. sp. nov., a new member of family Sphingobacteriaceae isolated from sand fly rearing media.</title>
        <authorList>
            <person name="Kakumanu M.L."/>
            <person name="Marayati B.F."/>
            <person name="Wada-Katsumata A."/>
            <person name="Wasserberg G."/>
            <person name="Schal C."/>
            <person name="Apperson C.S."/>
            <person name="Ponnusamy L."/>
        </authorList>
    </citation>
    <scope>NUCLEOTIDE SEQUENCE [LARGE SCALE GENOMIC DNA]</scope>
    <source>
        <strain evidence="11 12">SSI9</strain>
    </source>
</reference>
<accession>A0A5D4H5J9</accession>
<evidence type="ECO:0000313" key="12">
    <source>
        <dbReference type="Proteomes" id="UP000322362"/>
    </source>
</evidence>
<proteinExistence type="predicted"/>
<dbReference type="RefSeq" id="WP_148919550.1">
    <property type="nucleotide sequence ID" value="NZ_VTAV01000008.1"/>
</dbReference>
<keyword evidence="5 11" id="KW-0378">Hydrolase</keyword>
<evidence type="ECO:0000256" key="6">
    <source>
        <dbReference type="ARBA" id="ARBA00022808"/>
    </source>
</evidence>
<evidence type="ECO:0000256" key="2">
    <source>
        <dbReference type="ARBA" id="ARBA00012864"/>
    </source>
</evidence>
<dbReference type="Gene3D" id="3.20.20.140">
    <property type="entry name" value="Metal-dependent hydrolases"/>
    <property type="match status" value="1"/>
</dbReference>
<dbReference type="EC" id="3.5.2.7" evidence="2 9"/>
<dbReference type="AlphaFoldDB" id="A0A5D4H5J9"/>
<name>A0A5D4H5J9_9SPHI</name>
<keyword evidence="3" id="KW-0963">Cytoplasm</keyword>
<evidence type="ECO:0000256" key="8">
    <source>
        <dbReference type="ARBA" id="ARBA00023004"/>
    </source>
</evidence>
<keyword evidence="8" id="KW-0408">Iron</keyword>
<evidence type="ECO:0000256" key="3">
    <source>
        <dbReference type="ARBA" id="ARBA00022490"/>
    </source>
</evidence>
<dbReference type="EMBL" id="VTAV01000008">
    <property type="protein sequence ID" value="TYR35523.1"/>
    <property type="molecule type" value="Genomic_DNA"/>
</dbReference>
<dbReference type="SUPFAM" id="SSF51556">
    <property type="entry name" value="Metallo-dependent hydrolases"/>
    <property type="match status" value="1"/>
</dbReference>
<keyword evidence="4" id="KW-0479">Metal-binding</keyword>
<sequence>MTKKLIGPFTQLLPLANLPLHGALADNVLEIIKNGGIVIEHNRIVDVGPYATLQEKYSPTITFVEIDTPAVCMPSYIDCHTHIAFGGNRANDFALRNTGATYLEIAEAGGGIWSTVQHTRDASIEELTAHIIERVNVLIKQGITTIEVKSGYGLSVEQEVKTLRAIQQAQKQVPADLVPTCLAAHMKPWDFAEDATAYLEKIATELFPILRQENLTNRIDAFVEKSAFSATEIRPYLRSAKEQGFDITVHADQFTSSGSVIAVEFGAVSADHLEASTENEIQILAKSDTVAVALPGASLGLGCAYTPARLLLDKGAILAIATDWNPGSAPMGQLMIQASILAAAEKLSNAEVFTAITSRAAKALNLYDRGQLQRGQLADFNIYATANYQNITYKQGTLLPQQVWKSGELIYTKGEQP</sequence>
<evidence type="ECO:0000256" key="7">
    <source>
        <dbReference type="ARBA" id="ARBA00022833"/>
    </source>
</evidence>
<dbReference type="InterPro" id="IPR005920">
    <property type="entry name" value="HutI"/>
</dbReference>
<protein>
    <recommendedName>
        <fullName evidence="2 9">Imidazolonepropionase</fullName>
        <ecNumber evidence="2 9">3.5.2.7</ecNumber>
    </recommendedName>
</protein>
<dbReference type="GO" id="GO:0050480">
    <property type="term" value="F:imidazolonepropionase activity"/>
    <property type="evidence" value="ECO:0007669"/>
    <property type="project" value="UniProtKB-UniRule"/>
</dbReference>
<evidence type="ECO:0000256" key="4">
    <source>
        <dbReference type="ARBA" id="ARBA00022723"/>
    </source>
</evidence>
<dbReference type="Proteomes" id="UP000322362">
    <property type="component" value="Unassembled WGS sequence"/>
</dbReference>
<dbReference type="Gene3D" id="2.30.40.10">
    <property type="entry name" value="Urease, subunit C, domain 1"/>
    <property type="match status" value="1"/>
</dbReference>
<evidence type="ECO:0000313" key="11">
    <source>
        <dbReference type="EMBL" id="TYR35523.1"/>
    </source>
</evidence>
<keyword evidence="12" id="KW-1185">Reference proteome</keyword>